<keyword evidence="3" id="KW-1185">Reference proteome</keyword>
<dbReference type="InterPro" id="IPR004143">
    <property type="entry name" value="BPL_LPL_catalytic"/>
</dbReference>
<dbReference type="Gene3D" id="3.30.390.50">
    <property type="entry name" value="CO dehydrogenase flavoprotein, C-terminal domain"/>
    <property type="match status" value="1"/>
</dbReference>
<dbReference type="Gene3D" id="3.30.930.10">
    <property type="entry name" value="Bira Bifunctional Protein, Domain 2"/>
    <property type="match status" value="1"/>
</dbReference>
<protein>
    <submittedName>
        <fullName evidence="2">Lipoate-protein ligase A</fullName>
    </submittedName>
</protein>
<dbReference type="Pfam" id="PF21948">
    <property type="entry name" value="LplA-B_cat"/>
    <property type="match status" value="1"/>
</dbReference>
<dbReference type="InterPro" id="IPR045864">
    <property type="entry name" value="aa-tRNA-synth_II/BPL/LPL"/>
</dbReference>
<dbReference type="CDD" id="cd16443">
    <property type="entry name" value="LplA"/>
    <property type="match status" value="1"/>
</dbReference>
<organism evidence="2 3">
    <name type="scientific">Bifidobacterium canis</name>
    <dbReference type="NCBI Taxonomy" id="2610880"/>
    <lineage>
        <taxon>Bacteria</taxon>
        <taxon>Bacillati</taxon>
        <taxon>Actinomycetota</taxon>
        <taxon>Actinomycetes</taxon>
        <taxon>Bifidobacteriales</taxon>
        <taxon>Bifidobacteriaceae</taxon>
        <taxon>Bifidobacterium</taxon>
    </lineage>
</organism>
<accession>A0A7K1J5E6</accession>
<dbReference type="GO" id="GO:0016874">
    <property type="term" value="F:ligase activity"/>
    <property type="evidence" value="ECO:0007669"/>
    <property type="project" value="UniProtKB-KW"/>
</dbReference>
<dbReference type="InterPro" id="IPR050664">
    <property type="entry name" value="Octanoyltrans_LipM/LipL"/>
</dbReference>
<evidence type="ECO:0000313" key="2">
    <source>
        <dbReference type="EMBL" id="MUH59857.1"/>
    </source>
</evidence>
<sequence>MNNSYVGPNTRYGQGEVKIPGGKLVRVTVQQHDHHESQAIIDGDFFLEEESSEVLDRAQQILNEQLADLPRDWENWQADEYFAYYRRLADRLTAVLADVLVGVNGEAIALAFMRALLSGTTNEHAREQERAFEQIRETRVKQQVERAQTGTARAEQLISAEEIARRWSQLSLEVFVDIPRMPAEEMRVDKVWAEQVAAGQRPPTLRFWNWAAPAVVCGKYQSIADEVNLEYAREQGIQIVRRDTGGGAMFIEPANTITFSLYAPLSFVDGLDARQSFQLCDAWLIKALADCGISAHYAGLNDIASDRGKIGGAAERRFAGDPGCLLHHDTLAYGIDTEKMSKVLRVSAEKMSDKAVKSASKRVDPMNTQTSWSRERIVNQMERTAREFSAKH</sequence>
<evidence type="ECO:0000259" key="1">
    <source>
        <dbReference type="PROSITE" id="PS51733"/>
    </source>
</evidence>
<dbReference type="PANTHER" id="PTHR43679">
    <property type="entry name" value="OCTANOYLTRANSFERASE LIPM-RELATED"/>
    <property type="match status" value="1"/>
</dbReference>
<gene>
    <name evidence="2" type="ORF">GSD1FS_1200</name>
</gene>
<proteinExistence type="predicted"/>
<evidence type="ECO:0000313" key="3">
    <source>
        <dbReference type="Proteomes" id="UP000487882"/>
    </source>
</evidence>
<dbReference type="AlphaFoldDB" id="A0A7K1J5E6"/>
<feature type="domain" description="BPL/LPL catalytic" evidence="1">
    <location>
        <begin position="199"/>
        <end position="389"/>
    </location>
</feature>
<name>A0A7K1J5E6_9BIFI</name>
<dbReference type="PROSITE" id="PS51733">
    <property type="entry name" value="BPL_LPL_CATALYTIC"/>
    <property type="match status" value="1"/>
</dbReference>
<dbReference type="SUPFAM" id="SSF55681">
    <property type="entry name" value="Class II aaRS and biotin synthetases"/>
    <property type="match status" value="1"/>
</dbReference>
<keyword evidence="2" id="KW-0436">Ligase</keyword>
<comment type="caution">
    <text evidence="2">The sequence shown here is derived from an EMBL/GenBank/DDBJ whole genome shotgun (WGS) entry which is preliminary data.</text>
</comment>
<dbReference type="PANTHER" id="PTHR43679:SF2">
    <property type="entry name" value="OCTANOYL-[GCVH]:PROTEIN N-OCTANOYLTRANSFERASE"/>
    <property type="match status" value="1"/>
</dbReference>
<dbReference type="EMBL" id="WNLP01000005">
    <property type="protein sequence ID" value="MUH59857.1"/>
    <property type="molecule type" value="Genomic_DNA"/>
</dbReference>
<dbReference type="Proteomes" id="UP000487882">
    <property type="component" value="Unassembled WGS sequence"/>
</dbReference>
<reference evidence="2 3" key="1">
    <citation type="submission" date="2019-09" db="EMBL/GenBank/DDBJ databases">
        <title>Bifidobacterium canis sp. nov., isolated from the digestive tract of German Shepherd dog puppy.</title>
        <authorList>
            <person name="Bunesova V."/>
        </authorList>
    </citation>
    <scope>NUCLEOTIDE SEQUENCE [LARGE SCALE GENOMIC DNA]</scope>
    <source>
        <strain evidence="2 3">GSD1FS</strain>
    </source>
</reference>